<comment type="cofactor">
    <cofactor evidence="2">
        <name>a divalent metal cation</name>
        <dbReference type="ChEBI" id="CHEBI:60240"/>
    </cofactor>
</comment>
<sequence length="153" mass="17200">MKCLVVSDSHGRSDLVNKLIDQYHSEVDVMIHCGDIEDYAENFPEMMVVAGNNDIFYDLPDSLIVPFGKHRILVAHGHQFAYMRRVEKLAEAARKNNCDIVCFGHTHVADIQTIHGVLVVNPGSLWRSRDGRGPSYALIEDNGKALEAKHIFL</sequence>
<evidence type="ECO:0000313" key="5">
    <source>
        <dbReference type="Proteomes" id="UP000434036"/>
    </source>
</evidence>
<dbReference type="InterPro" id="IPR000979">
    <property type="entry name" value="Phosphodiesterase_MJ0936/Vps29"/>
</dbReference>
<feature type="domain" description="Calcineurin-like phosphoesterase" evidence="3">
    <location>
        <begin position="1"/>
        <end position="140"/>
    </location>
</feature>
<comment type="similarity">
    <text evidence="1 2">Belongs to the metallophosphoesterase superfamily. YfcE family.</text>
</comment>
<name>A0A6N8UA67_9FIRM</name>
<evidence type="ECO:0000256" key="2">
    <source>
        <dbReference type="RuleBase" id="RU362039"/>
    </source>
</evidence>
<dbReference type="Pfam" id="PF12850">
    <property type="entry name" value="Metallophos_2"/>
    <property type="match status" value="1"/>
</dbReference>
<evidence type="ECO:0000259" key="3">
    <source>
        <dbReference type="Pfam" id="PF12850"/>
    </source>
</evidence>
<dbReference type="GO" id="GO:0016787">
    <property type="term" value="F:hydrolase activity"/>
    <property type="evidence" value="ECO:0007669"/>
    <property type="project" value="UniProtKB-UniRule"/>
</dbReference>
<dbReference type="RefSeq" id="WP_160625060.1">
    <property type="nucleotide sequence ID" value="NZ_WUUQ01000002.1"/>
</dbReference>
<keyword evidence="5" id="KW-1185">Reference proteome</keyword>
<gene>
    <name evidence="4" type="ORF">GSF08_06705</name>
</gene>
<accession>A0A6N8UA67</accession>
<dbReference type="SUPFAM" id="SSF56300">
    <property type="entry name" value="Metallo-dependent phosphatases"/>
    <property type="match status" value="1"/>
</dbReference>
<dbReference type="EC" id="3.1.4.-" evidence="2"/>
<keyword evidence="2" id="KW-0479">Metal-binding</keyword>
<reference evidence="4 5" key="1">
    <citation type="submission" date="2019-12" db="EMBL/GenBank/DDBJ databases">
        <authorList>
            <person name="Yang R."/>
        </authorList>
    </citation>
    <scope>NUCLEOTIDE SEQUENCE [LARGE SCALE GENOMIC DNA]</scope>
    <source>
        <strain evidence="4 5">DONG20-135</strain>
    </source>
</reference>
<dbReference type="Gene3D" id="3.60.21.10">
    <property type="match status" value="1"/>
</dbReference>
<dbReference type="Proteomes" id="UP000434036">
    <property type="component" value="Unassembled WGS sequence"/>
</dbReference>
<dbReference type="AlphaFoldDB" id="A0A6N8UA67"/>
<dbReference type="EMBL" id="WUUQ01000002">
    <property type="protein sequence ID" value="MXQ73623.1"/>
    <property type="molecule type" value="Genomic_DNA"/>
</dbReference>
<proteinExistence type="inferred from homology"/>
<dbReference type="GO" id="GO:0046872">
    <property type="term" value="F:metal ion binding"/>
    <property type="evidence" value="ECO:0007669"/>
    <property type="project" value="UniProtKB-KW"/>
</dbReference>
<dbReference type="PANTHER" id="PTHR11124">
    <property type="entry name" value="VACUOLAR SORTING PROTEIN VPS29"/>
    <property type="match status" value="1"/>
</dbReference>
<dbReference type="InterPro" id="IPR029052">
    <property type="entry name" value="Metallo-depent_PP-like"/>
</dbReference>
<evidence type="ECO:0000313" key="4">
    <source>
        <dbReference type="EMBL" id="MXQ73623.1"/>
    </source>
</evidence>
<dbReference type="InterPro" id="IPR024654">
    <property type="entry name" value="Calcineurin-like_PHP_lpxH"/>
</dbReference>
<reference evidence="4 5" key="2">
    <citation type="submission" date="2020-01" db="EMBL/GenBank/DDBJ databases">
        <title>Clostridiaceae sp. nov. isolated from the gut of human by culturomics.</title>
        <authorList>
            <person name="Chang Y."/>
        </authorList>
    </citation>
    <scope>NUCLEOTIDE SEQUENCE [LARGE SCALE GENOMIC DNA]</scope>
    <source>
        <strain evidence="4 5">DONG20-135</strain>
    </source>
</reference>
<dbReference type="NCBIfam" id="TIGR00040">
    <property type="entry name" value="yfcE"/>
    <property type="match status" value="1"/>
</dbReference>
<organism evidence="4 5">
    <name type="scientific">Copranaerobaculum intestinale</name>
    <dbReference type="NCBI Taxonomy" id="2692629"/>
    <lineage>
        <taxon>Bacteria</taxon>
        <taxon>Bacillati</taxon>
        <taxon>Bacillota</taxon>
        <taxon>Erysipelotrichia</taxon>
        <taxon>Erysipelotrichales</taxon>
        <taxon>Erysipelotrichaceae</taxon>
        <taxon>Copranaerobaculum</taxon>
    </lineage>
</organism>
<comment type="caution">
    <text evidence="4">The sequence shown here is derived from an EMBL/GenBank/DDBJ whole genome shotgun (WGS) entry which is preliminary data.</text>
</comment>
<protein>
    <recommendedName>
        <fullName evidence="2">Phosphoesterase</fullName>
        <ecNumber evidence="2">3.1.4.-</ecNumber>
    </recommendedName>
</protein>
<evidence type="ECO:0000256" key="1">
    <source>
        <dbReference type="ARBA" id="ARBA00008950"/>
    </source>
</evidence>